<protein>
    <submittedName>
        <fullName evidence="2">Uncharacterized protein</fullName>
    </submittedName>
</protein>
<comment type="caution">
    <text evidence="2">The sequence shown here is derived from an EMBL/GenBank/DDBJ whole genome shotgun (WGS) entry which is preliminary data.</text>
</comment>
<dbReference type="Proteomes" id="UP000660265">
    <property type="component" value="Unassembled WGS sequence"/>
</dbReference>
<keyword evidence="3" id="KW-1185">Reference proteome</keyword>
<reference evidence="3" key="1">
    <citation type="journal article" date="2019" name="Int. J. Syst. Evol. Microbiol.">
        <title>The Global Catalogue of Microorganisms (GCM) 10K type strain sequencing project: providing services to taxonomists for standard genome sequencing and annotation.</title>
        <authorList>
            <consortium name="The Broad Institute Genomics Platform"/>
            <consortium name="The Broad Institute Genome Sequencing Center for Infectious Disease"/>
            <person name="Wu L."/>
            <person name="Ma J."/>
        </authorList>
    </citation>
    <scope>NUCLEOTIDE SEQUENCE [LARGE SCALE GENOMIC DNA]</scope>
    <source>
        <strain evidence="3">CGMCC 4.7275</strain>
    </source>
</reference>
<organism evidence="2 3">
    <name type="scientific">Streptomyces camponoticapitis</name>
    <dbReference type="NCBI Taxonomy" id="1616125"/>
    <lineage>
        <taxon>Bacteria</taxon>
        <taxon>Bacillati</taxon>
        <taxon>Actinomycetota</taxon>
        <taxon>Actinomycetes</taxon>
        <taxon>Kitasatosporales</taxon>
        <taxon>Streptomycetaceae</taxon>
        <taxon>Streptomyces</taxon>
    </lineage>
</organism>
<name>A0ABQ2EC07_9ACTN</name>
<proteinExistence type="predicted"/>
<evidence type="ECO:0000313" key="3">
    <source>
        <dbReference type="Proteomes" id="UP000660265"/>
    </source>
</evidence>
<evidence type="ECO:0000313" key="2">
    <source>
        <dbReference type="EMBL" id="GGK02378.1"/>
    </source>
</evidence>
<evidence type="ECO:0000256" key="1">
    <source>
        <dbReference type="SAM" id="MobiDB-lite"/>
    </source>
</evidence>
<sequence>MVGRGGAPAAGLFPYPPLPTTGAPPRTPYGLRPCPQTPGGLIAGAPRLTRTAFGRALKRRAGYLSGLSPGRGTVCGCGLERPGGLEFGRWNAIGTH</sequence>
<dbReference type="EMBL" id="BMMV01000011">
    <property type="protein sequence ID" value="GGK02378.1"/>
    <property type="molecule type" value="Genomic_DNA"/>
</dbReference>
<accession>A0ABQ2EC07</accession>
<gene>
    <name evidence="2" type="ORF">GCM10011583_37590</name>
</gene>
<feature type="region of interest" description="Disordered" evidence="1">
    <location>
        <begin position="1"/>
        <end position="43"/>
    </location>
</feature>